<comment type="caution">
    <text evidence="3">The sequence shown here is derived from an EMBL/GenBank/DDBJ whole genome shotgun (WGS) entry which is preliminary data.</text>
</comment>
<dbReference type="InterPro" id="IPR057537">
    <property type="entry name" value="C2_C2CD3_N"/>
</dbReference>
<feature type="compositionally biased region" description="Polar residues" evidence="1">
    <location>
        <begin position="178"/>
        <end position="201"/>
    </location>
</feature>
<dbReference type="Pfam" id="PF25339">
    <property type="entry name" value="C2_C2CD3_N"/>
    <property type="match status" value="1"/>
</dbReference>
<dbReference type="GO" id="GO:0061511">
    <property type="term" value="P:centriole elongation"/>
    <property type="evidence" value="ECO:0007669"/>
    <property type="project" value="TreeGrafter"/>
</dbReference>
<dbReference type="PROSITE" id="PS50004">
    <property type="entry name" value="C2"/>
    <property type="match status" value="3"/>
</dbReference>
<feature type="domain" description="C2" evidence="2">
    <location>
        <begin position="1120"/>
        <end position="1287"/>
    </location>
</feature>
<gene>
    <name evidence="3" type="primary">C2cd3</name>
    <name evidence="3" type="ORF">MESCAY_R14382</name>
</gene>
<organism evidence="3 4">
    <name type="scientific">Mesembrinibis cayennensis</name>
    <dbReference type="NCBI Taxonomy" id="1118748"/>
    <lineage>
        <taxon>Eukaryota</taxon>
        <taxon>Metazoa</taxon>
        <taxon>Chordata</taxon>
        <taxon>Craniata</taxon>
        <taxon>Vertebrata</taxon>
        <taxon>Euteleostomi</taxon>
        <taxon>Archelosauria</taxon>
        <taxon>Archosauria</taxon>
        <taxon>Dinosauria</taxon>
        <taxon>Saurischia</taxon>
        <taxon>Theropoda</taxon>
        <taxon>Coelurosauria</taxon>
        <taxon>Aves</taxon>
        <taxon>Neognathae</taxon>
        <taxon>Neoaves</taxon>
        <taxon>Aequornithes</taxon>
        <taxon>Pelecaniformes</taxon>
        <taxon>Threskiornithidae</taxon>
        <taxon>Mesembrinibis</taxon>
    </lineage>
</organism>
<reference evidence="3 4" key="1">
    <citation type="submission" date="2019-09" db="EMBL/GenBank/DDBJ databases">
        <title>Bird 10,000 Genomes (B10K) Project - Family phase.</title>
        <authorList>
            <person name="Zhang G."/>
        </authorList>
    </citation>
    <scope>NUCLEOTIDE SEQUENCE [LARGE SCALE GENOMIC DNA]</scope>
    <source>
        <strain evidence="3">B10K-DU-001-44</strain>
        <tissue evidence="3">Muscle</tissue>
    </source>
</reference>
<feature type="region of interest" description="Disordered" evidence="1">
    <location>
        <begin position="1901"/>
        <end position="1960"/>
    </location>
</feature>
<feature type="region of interest" description="Disordered" evidence="1">
    <location>
        <begin position="438"/>
        <end position="458"/>
    </location>
</feature>
<dbReference type="GO" id="GO:0060271">
    <property type="term" value="P:cilium assembly"/>
    <property type="evidence" value="ECO:0007669"/>
    <property type="project" value="TreeGrafter"/>
</dbReference>
<accession>A0A7L0P8G9</accession>
<dbReference type="GO" id="GO:0034451">
    <property type="term" value="C:centriolar satellite"/>
    <property type="evidence" value="ECO:0007669"/>
    <property type="project" value="TreeGrafter"/>
</dbReference>
<dbReference type="PANTHER" id="PTHR21254:SF1">
    <property type="entry name" value="C2 DOMAIN-CONTAINING PROTEIN 3"/>
    <property type="match status" value="1"/>
</dbReference>
<feature type="region of interest" description="Disordered" evidence="1">
    <location>
        <begin position="1845"/>
        <end position="1870"/>
    </location>
</feature>
<dbReference type="Proteomes" id="UP000574277">
    <property type="component" value="Unassembled WGS sequence"/>
</dbReference>
<feature type="compositionally biased region" description="Polar residues" evidence="1">
    <location>
        <begin position="1947"/>
        <end position="1959"/>
    </location>
</feature>
<sequence>DIPASTSLPPLVEGPLRCFLRCTVSRVLWTVPKPLAVLVRLRWWGETSDGTVFQPASRPGQPAGKTTARYAVRCGPRQFAAYLTDMGVLVLEVMTKLDRLPIGRVQISGLSQLSPSHPISGFFTVVSPTSDKLGELQVSLVLEPLPESYDTSSSVPTTDASLDIAPAQGSSKPPFLAPSQQSRQTRVTIADQESVNNSRATTPRGKDHLLFQENSENIKDTFSASHHRLILPDECLKANPSNQRVSFPTDTDPEAPARRNTRVLSLHNPATKDLLSALLDQGNKLRDAMVVSAMKSSPDMEIELNEVPPSVERDDFKAPAKSPKGLNSKFVPAPEDPHLLASEVSGQEFDLNSEERAIQLLLGSADLSPVHFWDRTGSLLDSLSLGSEVYDSELNDPHYDQSLLESLFYTAPKSDSSLSDFLSDDDVNASKKVTKTEALKKADPVNPQKDSNALDQDQKVTEIKCSPARPLAPPEDHAEEAHVTSLSADRLTLLGRIHLARVIIESLKIPPESIQITPGKKGFMGKPPRPASVNKCTFFVEYHFPVGACKNEKGQVSITTEVIRIASSKITDDVVKFQQRFVFPVRFGGTMIEHWWSSDLAFKIYMRKSTQKKPVAIGSAALQLRTVVQSELLTVSCEIPVAKEGGQPQVGPLKVSLELAADNKDFTRTAARSAAAAQRVPAHAVRSPRLEFQEPNRKSVNAESPRCSELHNHEDSQKTGAASITIAQPPQAVPTSVARSLMTQITASEEDGLLLHVLLMVPDGKDFVAEDYGLHSSCNVYLNCKLLSTEEATRSAVIWGTTQPAFHFSQVMPFALTSKHLERLKNNVMIIEAWNKMGSPGCDRLLGLVKLPLHQFYISFKDPKISHLLLQAHYPVVAVDSYMPVVDVFTGRRSGSLRVILAMGSADQIVALQRLKNEEGMVPPVTQRPSHSLDPPPAKPTMQLDQEGEDLMEHVFEIHVEGVKGLTPLQSTVWGEADCYVQYYFPVQEAGCGALQGTESQEGGIKLKPFRTATTLCVPDPIFNDEHHHSLLVPADVPVQRLLVSAFMAPGAGGGGIQFEVWCRYYYPNVRDQMVAKGTLPLSRLCAMVTMQHREEIGIQTFNLPLVPRTDSSEEFHLRSSGLLDLSVRYQQSVKTAAGITAQAVSLSVQIHRAAGLQAAARAVAQKNPSVQYYAGVGVNAYVSVHLSFLPEAERRNTRAVARTFCPEFEHHVEFPCNLVIQKSSGEASCLGELLQSANIVFSIYHQSTKSATEPLAARTSRDYLLGTVTIPTRDLLRRRSGITGWYPVTLSEDLMPSHCTNVMQAIVGGLELSVTFAHQDDRERVLEAAKLLGWNSEESHEDSVDDSDEWEQSDNPATVTISTPRVWLPVHCVLLAGQTHLNKSTYCYLRYKLYNQEAMWTLLRRPKLSDDTKNVTVTFKKPNKVTLRRSQGLLWFFREEKLEIQVWWAYGKENDVERPLDTDRLIGSAYVDLAALAQRSRTTLSVSGVYPLFRCNAANLAGAAVRVHILLSSTSAALPSRLHCAEEYSDSEEEGTEKVPDLSQEVPENPSQKLDILSSETTDSKPQEDDVMFLENTVAVNILVERAMHLSLKGSPLTEREVTAPSSCVSFAVAGADAPITTSVIENTDSPVWDFQQQARLSKELLLDPQQTLVFKVWHKAETERVIGFASVDLSPLLSGFQLVCGWYNITDFSGQCRGQIKVAVSPLQNINNLKEERQARIRTQPASSSVKASFPTFPSNATSFSKQTLNTLSKEVSVPTRERLASSRISPLGTHTPRHEEHMQNVRRFHESLQQAEGNAHRAAKMDSLSLSSRASLLTALRKNLSELDEVQRYFSQKLTRSFPDFSYGNTSKPNHEEQESDHRSLMSREVDPNGRHLLEKSSQLVSQVSSLINDLQTITKNRKESSDVHQDSSRKPSATRAPNQKDEEARTEACQGQRELGSPSVCSESNPTQQPCSFGRSVFERHMLREFLEQAVPEDELPLPTGYIQEGEGAFALQPHSEEEYEEDVIEPRTLNEITTMTDKTSPWSSVLSEVEQGADQQHVDLGPEDQRSVDVDCLRRGSSRLSSTFSSLLQGDNQSLLTALSPCVSLHADEGSAWAGTGGFQSLNSGTETTEEELFQPGHLSEVRPTASGPVEDGNCDWDKALNTKPIEQNVEFHAASKELLAFPGDAGLANPKTTEREEENGEVVNEDRQDEEACGSDEICVQSVTAQAGLGNSESFSDDSSEDPLEESEKSVKPKILLSDPVVPNFFLPPQQMEASMRLLSISSHPSTALESRSGAVPRGIPYRRPNRPRPAADLSEEETKRIARIFSAQLSEKE</sequence>
<feature type="compositionally biased region" description="Polar residues" evidence="1">
    <location>
        <begin position="2211"/>
        <end position="2221"/>
    </location>
</feature>
<dbReference type="InterPro" id="IPR035892">
    <property type="entry name" value="C2_domain_sf"/>
</dbReference>
<dbReference type="SUPFAM" id="SSF49562">
    <property type="entry name" value="C2 domain (Calcium/lipid-binding domain, CaLB)"/>
    <property type="match status" value="3"/>
</dbReference>
<feature type="compositionally biased region" description="Acidic residues" evidence="1">
    <location>
        <begin position="2225"/>
        <end position="2235"/>
    </location>
</feature>
<feature type="compositionally biased region" description="Basic and acidic residues" evidence="1">
    <location>
        <begin position="1856"/>
        <end position="1870"/>
    </location>
</feature>
<dbReference type="EMBL" id="VXAT01004918">
    <property type="protein sequence ID" value="NXL02214.1"/>
    <property type="molecule type" value="Genomic_DNA"/>
</dbReference>
<dbReference type="SMART" id="SM00239">
    <property type="entry name" value="C2"/>
    <property type="match status" value="4"/>
</dbReference>
<dbReference type="InterPro" id="IPR037775">
    <property type="entry name" value="C2_C2CD3"/>
</dbReference>
<evidence type="ECO:0000313" key="3">
    <source>
        <dbReference type="EMBL" id="NXL02214.1"/>
    </source>
</evidence>
<feature type="region of interest" description="Disordered" evidence="1">
    <location>
        <begin position="147"/>
        <end position="207"/>
    </location>
</feature>
<dbReference type="Gene3D" id="2.60.40.150">
    <property type="entry name" value="C2 domain"/>
    <property type="match status" value="2"/>
</dbReference>
<feature type="region of interest" description="Disordered" evidence="1">
    <location>
        <begin position="677"/>
        <end position="720"/>
    </location>
</feature>
<feature type="region of interest" description="Disordered" evidence="1">
    <location>
        <begin position="2111"/>
        <end position="2142"/>
    </location>
</feature>
<proteinExistence type="predicted"/>
<keyword evidence="4" id="KW-1185">Reference proteome</keyword>
<feature type="non-terminal residue" evidence="3">
    <location>
        <position position="2324"/>
    </location>
</feature>
<feature type="compositionally biased region" description="Polar residues" evidence="1">
    <location>
        <begin position="149"/>
        <end position="160"/>
    </location>
</feature>
<protein>
    <submittedName>
        <fullName evidence="3">C2CD3 protein</fullName>
    </submittedName>
</protein>
<feature type="domain" description="C2" evidence="2">
    <location>
        <begin position="1559"/>
        <end position="1689"/>
    </location>
</feature>
<dbReference type="GO" id="GO:0071539">
    <property type="term" value="P:protein localization to centrosome"/>
    <property type="evidence" value="ECO:0007669"/>
    <property type="project" value="TreeGrafter"/>
</dbReference>
<feature type="region of interest" description="Disordered" evidence="1">
    <location>
        <begin position="2172"/>
        <end position="2242"/>
    </location>
</feature>
<dbReference type="PANTHER" id="PTHR21254">
    <property type="entry name" value="C2 DOMAIN-CONTAINING PROTEIN 3"/>
    <property type="match status" value="1"/>
</dbReference>
<feature type="region of interest" description="Disordered" evidence="1">
    <location>
        <begin position="2274"/>
        <end position="2308"/>
    </location>
</feature>
<dbReference type="InterPro" id="IPR000008">
    <property type="entry name" value="C2_dom"/>
</dbReference>
<feature type="non-terminal residue" evidence="3">
    <location>
        <position position="1"/>
    </location>
</feature>
<evidence type="ECO:0000256" key="1">
    <source>
        <dbReference type="SAM" id="MobiDB-lite"/>
    </source>
</evidence>
<feature type="region of interest" description="Disordered" evidence="1">
    <location>
        <begin position="308"/>
        <end position="334"/>
    </location>
</feature>
<dbReference type="CDD" id="cd00030">
    <property type="entry name" value="C2"/>
    <property type="match status" value="1"/>
</dbReference>
<feature type="compositionally biased region" description="Basic and acidic residues" evidence="1">
    <location>
        <begin position="688"/>
        <end position="697"/>
    </location>
</feature>
<evidence type="ECO:0000313" key="4">
    <source>
        <dbReference type="Proteomes" id="UP000574277"/>
    </source>
</evidence>
<feature type="region of interest" description="Disordered" evidence="1">
    <location>
        <begin position="1526"/>
        <end position="1553"/>
    </location>
</feature>
<dbReference type="CDD" id="cd08683">
    <property type="entry name" value="C2_C2cd3"/>
    <property type="match status" value="1"/>
</dbReference>
<evidence type="ECO:0000259" key="2">
    <source>
        <dbReference type="PROSITE" id="PS50004"/>
    </source>
</evidence>
<name>A0A7L0P8G9_9AVES</name>
<feature type="compositionally biased region" description="Basic and acidic residues" evidence="1">
    <location>
        <begin position="1904"/>
        <end position="1917"/>
    </location>
</feature>
<dbReference type="GO" id="GO:0005814">
    <property type="term" value="C:centriole"/>
    <property type="evidence" value="ECO:0007669"/>
    <property type="project" value="TreeGrafter"/>
</dbReference>
<feature type="compositionally biased region" description="Basic and acidic residues" evidence="1">
    <location>
        <begin position="706"/>
        <end position="717"/>
    </location>
</feature>
<feature type="domain" description="C2" evidence="2">
    <location>
        <begin position="936"/>
        <end position="1098"/>
    </location>
</feature>
<dbReference type="Pfam" id="PF00168">
    <property type="entry name" value="C2"/>
    <property type="match status" value="3"/>
</dbReference>